<protein>
    <submittedName>
        <fullName evidence="2">Uncharacterized protein</fullName>
    </submittedName>
</protein>
<accession>A0A5B8YDP4</accession>
<dbReference type="Proteomes" id="UP000315995">
    <property type="component" value="Chromosome"/>
</dbReference>
<organism evidence="2 3">
    <name type="scientific">Persicimonas caeni</name>
    <dbReference type="NCBI Taxonomy" id="2292766"/>
    <lineage>
        <taxon>Bacteria</taxon>
        <taxon>Deltaproteobacteria</taxon>
        <taxon>Bradymonadales</taxon>
        <taxon>Bradymonadaceae</taxon>
        <taxon>Persicimonas</taxon>
    </lineage>
</organism>
<proteinExistence type="predicted"/>
<feature type="region of interest" description="Disordered" evidence="1">
    <location>
        <begin position="161"/>
        <end position="181"/>
    </location>
</feature>
<keyword evidence="3" id="KW-1185">Reference proteome</keyword>
<dbReference type="AlphaFoldDB" id="A0A4Y6Q289"/>
<evidence type="ECO:0000256" key="1">
    <source>
        <dbReference type="SAM" id="MobiDB-lite"/>
    </source>
</evidence>
<reference evidence="2 3" key="1">
    <citation type="submission" date="2019-06" db="EMBL/GenBank/DDBJ databases">
        <title>Persicimonas caeni gen. nov., sp. nov., a predatory bacterium isolated from solar saltern.</title>
        <authorList>
            <person name="Wang S."/>
        </authorList>
    </citation>
    <scope>NUCLEOTIDE SEQUENCE [LARGE SCALE GENOMIC DNA]</scope>
    <source>
        <strain evidence="2 3">YN101</strain>
    </source>
</reference>
<sequence length="250" mass="27576">MARPDYRTPVDVVLLVTRAVAKWYADHSDSLDDVIFLDADRAQRGDGLADALDAAESAFLGEQREDVALTNRRHEILGRAPTLVRSVRAGARRTFLGESNPEDKLNDFGTIAPSHIRSGPTALKALRRLSYGMNAHKDALGARLRDLDALHAEIDSLTEELESFGAEESTENSQTHTARRERDEARMACIDYIDEAVLDAETCERKYPQLLVELRGIFDLHNPSPSGGGSQPQDDVEDVEDVDAPEPVEA</sequence>
<dbReference type="EMBL" id="CP041186">
    <property type="protein sequence ID" value="QDG54663.1"/>
    <property type="molecule type" value="Genomic_DNA"/>
</dbReference>
<gene>
    <name evidence="2" type="ORF">FIV42_29150</name>
</gene>
<evidence type="ECO:0000313" key="3">
    <source>
        <dbReference type="Proteomes" id="UP000315995"/>
    </source>
</evidence>
<evidence type="ECO:0000313" key="2">
    <source>
        <dbReference type="EMBL" id="QDG54663.1"/>
    </source>
</evidence>
<feature type="compositionally biased region" description="Acidic residues" evidence="1">
    <location>
        <begin position="234"/>
        <end position="250"/>
    </location>
</feature>
<feature type="region of interest" description="Disordered" evidence="1">
    <location>
        <begin position="222"/>
        <end position="250"/>
    </location>
</feature>
<accession>A0A4Y6Q289</accession>
<dbReference type="RefSeq" id="WP_141201107.1">
    <property type="nucleotide sequence ID" value="NZ_CP041186.1"/>
</dbReference>
<name>A0A4Y6Q289_PERCE</name>